<dbReference type="FunFam" id="3.40.50.300:FF:000398">
    <property type="entry name" value="Type IV pilus assembly ATPase PilB"/>
    <property type="match status" value="1"/>
</dbReference>
<dbReference type="Gene3D" id="3.30.450.90">
    <property type="match status" value="1"/>
</dbReference>
<dbReference type="InterPro" id="IPR011006">
    <property type="entry name" value="CheY-like_superfamily"/>
</dbReference>
<dbReference type="CDD" id="cd01129">
    <property type="entry name" value="PulE-GspE-like"/>
    <property type="match status" value="1"/>
</dbReference>
<name>A0A933SHZ1_UNCEI</name>
<dbReference type="Gene3D" id="3.30.300.160">
    <property type="entry name" value="Type II secretion system, protein E, N-terminal domain"/>
    <property type="match status" value="1"/>
</dbReference>
<dbReference type="Pfam" id="PF05157">
    <property type="entry name" value="MshEN"/>
    <property type="match status" value="1"/>
</dbReference>
<dbReference type="SMART" id="SM00448">
    <property type="entry name" value="REC"/>
    <property type="match status" value="1"/>
</dbReference>
<dbReference type="Pfam" id="PF00437">
    <property type="entry name" value="T2SSE"/>
    <property type="match status" value="1"/>
</dbReference>
<sequence length="719" mass="76483">MERGAAGHHWLVDLVQRAGLQDAQSLQVAANASLADAWESVARHCGLSVDQLAQEVADAMRLPLARIGQRDPHVLKLVPEKLARRFQVVPLRESDRQIVIACADPLNDEIERGIAFASGRMPIFEIASPVAIAAAIERAYGAAAGGAAPVSAAASATAAAPDLGGSDEAIKLMQTTTQDHVVDDGDAAPVVKLTNIILRNAAHERASDIHFEPAAGTSTVRFRVDGVMRVHMRMPTLALQRVVSRIKVMGSMDIADRLRPQDGRASFEVDGQSVDLRISTVPTREAEKCVIRLLRGASNDTLSSLQLSDRDLRLVRSLIGNRNGVVVVTGPTGSGKTTTLYSIIRELNNGETNISTVEDPIEYELPGITQMQVEAKRDFTFATALRAILRQDPDVILVGEIRDAETATIAVQASMTGHLVLTTLHTNDASSAVARLVDIGVERPAISATLRGVIAQRLVRRVCTHCAERITELNEEELQLSRTYGIAPTVRARGCTRCGNSGYLGRLAVLEILTLTPALQQLITNGATAPEISAAAVQNGMRTLRMSALNRVAEGLTTLQEVERVVGEMPAEAGAPAAAVPAAPAAAAGAAPAGPRVLVVDDDSVIRKVAKRLLVEGGYDVIEATSGEDALAVLATDEHIALTVLDLGLPGIQGEDVLRQMRASAATASLPVIVLTGSIDPDLEVRLMEEGADDYIRKPIEAKRFVTRVKAALRRVAAA</sequence>
<dbReference type="GO" id="GO:0016887">
    <property type="term" value="F:ATP hydrolysis activity"/>
    <property type="evidence" value="ECO:0007669"/>
    <property type="project" value="TreeGrafter"/>
</dbReference>
<dbReference type="PANTHER" id="PTHR30258:SF13">
    <property type="entry name" value="SECRETION PATHWAY ATPASE-RELATED"/>
    <property type="match status" value="1"/>
</dbReference>
<dbReference type="SUPFAM" id="SSF52172">
    <property type="entry name" value="CheY-like"/>
    <property type="match status" value="1"/>
</dbReference>
<dbReference type="Gene3D" id="3.40.50.2300">
    <property type="match status" value="1"/>
</dbReference>
<dbReference type="InterPro" id="IPR001789">
    <property type="entry name" value="Sig_transdc_resp-reg_receiver"/>
</dbReference>
<evidence type="ECO:0000256" key="4">
    <source>
        <dbReference type="PROSITE-ProRule" id="PRU00169"/>
    </source>
</evidence>
<dbReference type="InterPro" id="IPR037257">
    <property type="entry name" value="T2SS_E_N_sf"/>
</dbReference>
<keyword evidence="3" id="KW-0067">ATP-binding</keyword>
<dbReference type="PANTHER" id="PTHR30258">
    <property type="entry name" value="TYPE II SECRETION SYSTEM PROTEIN GSPE-RELATED"/>
    <property type="match status" value="1"/>
</dbReference>
<feature type="domain" description="Response regulatory" evidence="5">
    <location>
        <begin position="596"/>
        <end position="713"/>
    </location>
</feature>
<dbReference type="InterPro" id="IPR001482">
    <property type="entry name" value="T2SS/T4SS_dom"/>
</dbReference>
<dbReference type="GO" id="GO:0005524">
    <property type="term" value="F:ATP binding"/>
    <property type="evidence" value="ECO:0007669"/>
    <property type="project" value="UniProtKB-KW"/>
</dbReference>
<dbReference type="SUPFAM" id="SSF160246">
    <property type="entry name" value="EspE N-terminal domain-like"/>
    <property type="match status" value="1"/>
</dbReference>
<organism evidence="6 7">
    <name type="scientific">Eiseniibacteriota bacterium</name>
    <dbReference type="NCBI Taxonomy" id="2212470"/>
    <lineage>
        <taxon>Bacteria</taxon>
        <taxon>Candidatus Eiseniibacteriota</taxon>
    </lineage>
</organism>
<dbReference type="Proteomes" id="UP000696931">
    <property type="component" value="Unassembled WGS sequence"/>
</dbReference>
<evidence type="ECO:0000256" key="1">
    <source>
        <dbReference type="ARBA" id="ARBA00006611"/>
    </source>
</evidence>
<protein>
    <submittedName>
        <fullName evidence="6">Flp pilus assembly complex ATPase component TadA</fullName>
    </submittedName>
</protein>
<evidence type="ECO:0000313" key="6">
    <source>
        <dbReference type="EMBL" id="MBI5170678.1"/>
    </source>
</evidence>
<dbReference type="PROSITE" id="PS00662">
    <property type="entry name" value="T2SP_E"/>
    <property type="match status" value="1"/>
</dbReference>
<reference evidence="6" key="1">
    <citation type="submission" date="2020-07" db="EMBL/GenBank/DDBJ databases">
        <title>Huge and variable diversity of episymbiotic CPR bacteria and DPANN archaea in groundwater ecosystems.</title>
        <authorList>
            <person name="He C.Y."/>
            <person name="Keren R."/>
            <person name="Whittaker M."/>
            <person name="Farag I.F."/>
            <person name="Doudna J."/>
            <person name="Cate J.H.D."/>
            <person name="Banfield J.F."/>
        </authorList>
    </citation>
    <scope>NUCLEOTIDE SEQUENCE</scope>
    <source>
        <strain evidence="6">NC_groundwater_1813_Pr3_B-0.1um_71_17</strain>
    </source>
</reference>
<accession>A0A933SHZ1</accession>
<comment type="caution">
    <text evidence="6">The sequence shown here is derived from an EMBL/GenBank/DDBJ whole genome shotgun (WGS) entry which is preliminary data.</text>
</comment>
<dbReference type="SUPFAM" id="SSF52540">
    <property type="entry name" value="P-loop containing nucleoside triphosphate hydrolases"/>
    <property type="match status" value="1"/>
</dbReference>
<dbReference type="EMBL" id="JACRIW010000103">
    <property type="protein sequence ID" value="MBI5170678.1"/>
    <property type="molecule type" value="Genomic_DNA"/>
</dbReference>
<evidence type="ECO:0000256" key="2">
    <source>
        <dbReference type="ARBA" id="ARBA00022741"/>
    </source>
</evidence>
<keyword evidence="2" id="KW-0547">Nucleotide-binding</keyword>
<dbReference type="InterPro" id="IPR007831">
    <property type="entry name" value="T2SS_GspE_N"/>
</dbReference>
<dbReference type="InterPro" id="IPR027417">
    <property type="entry name" value="P-loop_NTPase"/>
</dbReference>
<dbReference type="AlphaFoldDB" id="A0A933SHZ1"/>
<proteinExistence type="inferred from homology"/>
<evidence type="ECO:0000259" key="5">
    <source>
        <dbReference type="PROSITE" id="PS50110"/>
    </source>
</evidence>
<keyword evidence="4" id="KW-0597">Phosphoprotein</keyword>
<comment type="similarity">
    <text evidence="1">Belongs to the GSP E family.</text>
</comment>
<dbReference type="GO" id="GO:0005886">
    <property type="term" value="C:plasma membrane"/>
    <property type="evidence" value="ECO:0007669"/>
    <property type="project" value="TreeGrafter"/>
</dbReference>
<gene>
    <name evidence="6" type="primary">tadA</name>
    <name evidence="6" type="ORF">HZA61_14410</name>
</gene>
<evidence type="ECO:0000313" key="7">
    <source>
        <dbReference type="Proteomes" id="UP000696931"/>
    </source>
</evidence>
<dbReference type="SMART" id="SM00382">
    <property type="entry name" value="AAA"/>
    <property type="match status" value="1"/>
</dbReference>
<dbReference type="Gene3D" id="3.40.50.300">
    <property type="entry name" value="P-loop containing nucleotide triphosphate hydrolases"/>
    <property type="match status" value="1"/>
</dbReference>
<dbReference type="GO" id="GO:0000160">
    <property type="term" value="P:phosphorelay signal transduction system"/>
    <property type="evidence" value="ECO:0007669"/>
    <property type="project" value="InterPro"/>
</dbReference>
<dbReference type="PROSITE" id="PS50110">
    <property type="entry name" value="RESPONSE_REGULATORY"/>
    <property type="match status" value="1"/>
</dbReference>
<dbReference type="Pfam" id="PF00072">
    <property type="entry name" value="Response_reg"/>
    <property type="match status" value="1"/>
</dbReference>
<feature type="modified residue" description="4-aspartylphosphate" evidence="4">
    <location>
        <position position="646"/>
    </location>
</feature>
<dbReference type="InterPro" id="IPR003593">
    <property type="entry name" value="AAA+_ATPase"/>
</dbReference>
<evidence type="ECO:0000256" key="3">
    <source>
        <dbReference type="ARBA" id="ARBA00022840"/>
    </source>
</evidence>